<reference evidence="1" key="1">
    <citation type="journal article" date="2021" name="New Phytol.">
        <title>Evolutionary innovations through gain and loss of genes in the ectomycorrhizal Boletales.</title>
        <authorList>
            <person name="Wu G."/>
            <person name="Miyauchi S."/>
            <person name="Morin E."/>
            <person name="Kuo A."/>
            <person name="Drula E."/>
            <person name="Varga T."/>
            <person name="Kohler A."/>
            <person name="Feng B."/>
            <person name="Cao Y."/>
            <person name="Lipzen A."/>
            <person name="Daum C."/>
            <person name="Hundley H."/>
            <person name="Pangilinan J."/>
            <person name="Johnson J."/>
            <person name="Barry K."/>
            <person name="LaButti K."/>
            <person name="Ng V."/>
            <person name="Ahrendt S."/>
            <person name="Min B."/>
            <person name="Choi I.G."/>
            <person name="Park H."/>
            <person name="Plett J.M."/>
            <person name="Magnuson J."/>
            <person name="Spatafora J.W."/>
            <person name="Nagy L.G."/>
            <person name="Henrissat B."/>
            <person name="Grigoriev I.V."/>
            <person name="Yang Z.L."/>
            <person name="Xu J."/>
            <person name="Martin F.M."/>
        </authorList>
    </citation>
    <scope>NUCLEOTIDE SEQUENCE</scope>
    <source>
        <strain evidence="1">KUC20120723A-06</strain>
    </source>
</reference>
<dbReference type="Proteomes" id="UP000790709">
    <property type="component" value="Unassembled WGS sequence"/>
</dbReference>
<keyword evidence="2" id="KW-1185">Reference proteome</keyword>
<gene>
    <name evidence="1" type="ORF">BV22DRAFT_1199597</name>
</gene>
<dbReference type="EMBL" id="MU266679">
    <property type="protein sequence ID" value="KAH7919239.1"/>
    <property type="molecule type" value="Genomic_DNA"/>
</dbReference>
<organism evidence="1 2">
    <name type="scientific">Leucogyrophana mollusca</name>
    <dbReference type="NCBI Taxonomy" id="85980"/>
    <lineage>
        <taxon>Eukaryota</taxon>
        <taxon>Fungi</taxon>
        <taxon>Dikarya</taxon>
        <taxon>Basidiomycota</taxon>
        <taxon>Agaricomycotina</taxon>
        <taxon>Agaricomycetes</taxon>
        <taxon>Agaricomycetidae</taxon>
        <taxon>Boletales</taxon>
        <taxon>Boletales incertae sedis</taxon>
        <taxon>Leucogyrophana</taxon>
    </lineage>
</organism>
<protein>
    <submittedName>
        <fullName evidence="1">Uncharacterized protein</fullName>
    </submittedName>
</protein>
<accession>A0ACB8B1G5</accession>
<sequence>MISRHLITGTIILLTLTCPTDAAPIPSGRRVAYDPAITNPNAGTTWQVGSKTVITWDTSAIPKGSKAKGKVLLGHAIGADPNEHLDIEHPLAEDFELSAGFVEATVPEVEPGRNYIVVLMGDSGNKSPPFSIE</sequence>
<comment type="caution">
    <text evidence="1">The sequence shown here is derived from an EMBL/GenBank/DDBJ whole genome shotgun (WGS) entry which is preliminary data.</text>
</comment>
<name>A0ACB8B1G5_9AGAM</name>
<proteinExistence type="predicted"/>
<evidence type="ECO:0000313" key="1">
    <source>
        <dbReference type="EMBL" id="KAH7919239.1"/>
    </source>
</evidence>
<evidence type="ECO:0000313" key="2">
    <source>
        <dbReference type="Proteomes" id="UP000790709"/>
    </source>
</evidence>